<keyword evidence="3" id="KW-1185">Reference proteome</keyword>
<dbReference type="GO" id="GO:0016887">
    <property type="term" value="F:ATP hydrolysis activity"/>
    <property type="evidence" value="ECO:0007669"/>
    <property type="project" value="InterPro"/>
</dbReference>
<name>A0A090ZM07_PAEMA</name>
<reference evidence="2 3" key="1">
    <citation type="submission" date="2014-04" db="EMBL/GenBank/DDBJ databases">
        <authorList>
            <person name="Bishop-Lilly K.A."/>
            <person name="Broomall S.M."/>
            <person name="Chain P.S."/>
            <person name="Chertkov O."/>
            <person name="Coyne S.R."/>
            <person name="Daligault H.E."/>
            <person name="Davenport K.W."/>
            <person name="Erkkila T."/>
            <person name="Frey K.G."/>
            <person name="Gibbons H.S."/>
            <person name="Gu W."/>
            <person name="Jaissle J."/>
            <person name="Johnson S.L."/>
            <person name="Koroleva G.I."/>
            <person name="Ladner J.T."/>
            <person name="Lo C.-C."/>
            <person name="Minogue T.D."/>
            <person name="Munk C."/>
            <person name="Palacios G.F."/>
            <person name="Redden C.L."/>
            <person name="Rosenzweig C.N."/>
            <person name="Scholz M.B."/>
            <person name="Teshima H."/>
            <person name="Xu Y."/>
        </authorList>
    </citation>
    <scope>NUCLEOTIDE SEQUENCE [LARGE SCALE GENOMIC DNA]</scope>
    <source>
        <strain evidence="2 3">8244</strain>
    </source>
</reference>
<proteinExistence type="predicted"/>
<gene>
    <name evidence="2" type="ORF">DJ90_2504</name>
</gene>
<dbReference type="GO" id="GO:0005524">
    <property type="term" value="F:ATP binding"/>
    <property type="evidence" value="ECO:0007669"/>
    <property type="project" value="InterPro"/>
</dbReference>
<dbReference type="EMBL" id="JMQA01000012">
    <property type="protein sequence ID" value="KFN11295.1"/>
    <property type="molecule type" value="Genomic_DNA"/>
</dbReference>
<dbReference type="OrthoDB" id="9781481at2"/>
<dbReference type="AlphaFoldDB" id="A0A090ZM07"/>
<dbReference type="SUPFAM" id="SSF52540">
    <property type="entry name" value="P-loop containing nucleoside triphosphate hydrolases"/>
    <property type="match status" value="1"/>
</dbReference>
<protein>
    <submittedName>
        <fullName evidence="2">AAA domain family protein</fullName>
    </submittedName>
</protein>
<sequence>MEDQAKLRKKEYTDWLRRKKKADGQPYSEKTVSQYVTYLATSPAKLTNIELETTNVFEVADADQYRNMKIAMEQAENFVLVNERGGNKAFQYGLKYYEEFLRERGDGLSFQVVASKETGHSDDNAGSFVADSEQHRLLDKNIILYGPPGTGKTYHTVLYAVSMIENKPLNVVLEEAETDGYDQIKARYEAYQEKGQIAFTTFHQSYGYEEFIEGIKPQMASGGETATDSGNGEVVYDIVPGLFKKFCKKAQKLIVQDGNGYGIGKEPTIWKVSLGGSRENPIKRDCFNNDRIRIGWDSYGEILSEDTDYRHGGKAILSRFIDEMKKGDIVLVLHDEETIDAIGVVTGEYEWLEDMAEYKRSRKVNWLVKDIRENILELNGNKVMTLGSVYRLNRITLSHVLAILGKQKDNHVHSVVQKNNNNYVFIIDEINRGNISKIFGELITLIEPTKRIGMPEELMLDLPYSHESFGIPNNVYLLATMNTADRSIARLDTALRRRFSFAEMMPEPERLGSIEVDGKLLNLATMLETMNRRIEALYDREHTIGHAYFLSLYEEPTLGKLGHLFEHTIIPLLQEYFYDNYEKIRLVLGDNNKPKPEQFIVVNKVDMKELFGKLDEVDLEESITYEINRDAFRQLGAYLKIYDYNNLD</sequence>
<dbReference type="HOGENOM" id="CLU_008747_2_3_9"/>
<dbReference type="InterPro" id="IPR011704">
    <property type="entry name" value="ATPase_dyneun-rel_AAA"/>
</dbReference>
<organism evidence="2 3">
    <name type="scientific">Paenibacillus macerans</name>
    <name type="common">Bacillus macerans</name>
    <dbReference type="NCBI Taxonomy" id="44252"/>
    <lineage>
        <taxon>Bacteria</taxon>
        <taxon>Bacillati</taxon>
        <taxon>Bacillota</taxon>
        <taxon>Bacilli</taxon>
        <taxon>Bacillales</taxon>
        <taxon>Paenibacillaceae</taxon>
        <taxon>Paenibacillus</taxon>
    </lineage>
</organism>
<dbReference type="Gene3D" id="3.40.50.300">
    <property type="entry name" value="P-loop containing nucleotide triphosphate hydrolases"/>
    <property type="match status" value="2"/>
</dbReference>
<dbReference type="STRING" id="44252.DJ90_2504"/>
<evidence type="ECO:0000313" key="3">
    <source>
        <dbReference type="Proteomes" id="UP000029278"/>
    </source>
</evidence>
<evidence type="ECO:0000259" key="1">
    <source>
        <dbReference type="Pfam" id="PF07728"/>
    </source>
</evidence>
<comment type="caution">
    <text evidence="2">The sequence shown here is derived from an EMBL/GenBank/DDBJ whole genome shotgun (WGS) entry which is preliminary data.</text>
</comment>
<dbReference type="PANTHER" id="PTHR37291">
    <property type="entry name" value="5-METHYLCYTOSINE-SPECIFIC RESTRICTION ENZYME B"/>
    <property type="match status" value="1"/>
</dbReference>
<dbReference type="Proteomes" id="UP000029278">
    <property type="component" value="Unassembled WGS sequence"/>
</dbReference>
<dbReference type="PATRIC" id="fig|44252.3.peg.865"/>
<evidence type="ECO:0000313" key="2">
    <source>
        <dbReference type="EMBL" id="KFN11295.1"/>
    </source>
</evidence>
<dbReference type="PANTHER" id="PTHR37291:SF1">
    <property type="entry name" value="TYPE IV METHYL-DIRECTED RESTRICTION ENZYME ECOKMCRB SUBUNIT"/>
    <property type="match status" value="1"/>
</dbReference>
<dbReference type="InterPro" id="IPR027417">
    <property type="entry name" value="P-loop_NTPase"/>
</dbReference>
<accession>A0A090ZM07</accession>
<feature type="domain" description="ATPase dynein-related AAA" evidence="1">
    <location>
        <begin position="413"/>
        <end position="499"/>
    </location>
</feature>
<dbReference type="InterPro" id="IPR052934">
    <property type="entry name" value="Methyl-DNA_Rec/Restrict_Enz"/>
</dbReference>
<dbReference type="GeneID" id="77012142"/>
<dbReference type="Pfam" id="PF07728">
    <property type="entry name" value="AAA_5"/>
    <property type="match status" value="1"/>
</dbReference>
<dbReference type="RefSeq" id="WP_036620820.1">
    <property type="nucleotide sequence ID" value="NZ_JBDLZH010000005.1"/>
</dbReference>
<dbReference type="REBASE" id="96564">
    <property type="entry name" value="Pma8244McrBCP"/>
</dbReference>